<dbReference type="SMART" id="SM00028">
    <property type="entry name" value="TPR"/>
    <property type="match status" value="5"/>
</dbReference>
<evidence type="ECO:0000256" key="10">
    <source>
        <dbReference type="ARBA" id="ARBA00022803"/>
    </source>
</evidence>
<dbReference type="OrthoDB" id="19588at2759"/>
<evidence type="ECO:0000256" key="8">
    <source>
        <dbReference type="ARBA" id="ARBA00022692"/>
    </source>
</evidence>
<comment type="subcellular location">
    <subcellularLocation>
        <location evidence="3">Endoplasmic reticulum</location>
    </subcellularLocation>
    <subcellularLocation>
        <location evidence="2">Membrane</location>
        <topology evidence="2">Multi-pass membrane protein</topology>
    </subcellularLocation>
</comment>
<keyword evidence="13 18" id="KW-0472">Membrane</keyword>
<feature type="repeat" description="TPR" evidence="16">
    <location>
        <begin position="594"/>
        <end position="627"/>
    </location>
</feature>
<evidence type="ECO:0000256" key="6">
    <source>
        <dbReference type="ARBA" id="ARBA00012839"/>
    </source>
</evidence>
<feature type="chain" id="PRO_5010737116" description="dolichyl-phosphate-mannose--protein mannosyltransferase" evidence="19">
    <location>
        <begin position="22"/>
        <end position="812"/>
    </location>
</feature>
<dbReference type="EC" id="2.4.1.109" evidence="6"/>
<comment type="caution">
    <text evidence="21">The sequence shown here is derived from an EMBL/GenBank/DDBJ whole genome shotgun (WGS) entry which is preliminary data.</text>
</comment>
<keyword evidence="22" id="KW-1185">Reference proteome</keyword>
<evidence type="ECO:0000256" key="3">
    <source>
        <dbReference type="ARBA" id="ARBA00004240"/>
    </source>
</evidence>
<dbReference type="Pfam" id="PF13432">
    <property type="entry name" value="TPR_16"/>
    <property type="match status" value="1"/>
</dbReference>
<dbReference type="UniPathway" id="UPA00378"/>
<dbReference type="InterPro" id="IPR052384">
    <property type="entry name" value="TMTC_O-mannosyltransferase"/>
</dbReference>
<organism evidence="21 22">
    <name type="scientific">Tropilaelaps mercedesae</name>
    <dbReference type="NCBI Taxonomy" id="418985"/>
    <lineage>
        <taxon>Eukaryota</taxon>
        <taxon>Metazoa</taxon>
        <taxon>Ecdysozoa</taxon>
        <taxon>Arthropoda</taxon>
        <taxon>Chelicerata</taxon>
        <taxon>Arachnida</taxon>
        <taxon>Acari</taxon>
        <taxon>Parasitiformes</taxon>
        <taxon>Mesostigmata</taxon>
        <taxon>Gamasina</taxon>
        <taxon>Dermanyssoidea</taxon>
        <taxon>Laelapidae</taxon>
        <taxon>Tropilaelaps</taxon>
    </lineage>
</organism>
<accession>A0A1V9X0D8</accession>
<dbReference type="Pfam" id="PF13414">
    <property type="entry name" value="TPR_11"/>
    <property type="match status" value="1"/>
</dbReference>
<evidence type="ECO:0000256" key="16">
    <source>
        <dbReference type="PROSITE-ProRule" id="PRU00339"/>
    </source>
</evidence>
<evidence type="ECO:0000256" key="15">
    <source>
        <dbReference type="ARBA" id="ARBA00045102"/>
    </source>
</evidence>
<evidence type="ECO:0000256" key="7">
    <source>
        <dbReference type="ARBA" id="ARBA00022679"/>
    </source>
</evidence>
<dbReference type="SUPFAM" id="SSF48452">
    <property type="entry name" value="TPR-like"/>
    <property type="match status" value="2"/>
</dbReference>
<dbReference type="EMBL" id="MNPL01030826">
    <property type="protein sequence ID" value="OQR66866.1"/>
    <property type="molecule type" value="Genomic_DNA"/>
</dbReference>
<dbReference type="InterPro" id="IPR011990">
    <property type="entry name" value="TPR-like_helical_dom_sf"/>
</dbReference>
<dbReference type="InterPro" id="IPR013618">
    <property type="entry name" value="TMTC_DUF1736"/>
</dbReference>
<dbReference type="PROSITE" id="PS50293">
    <property type="entry name" value="TPR_REGION"/>
    <property type="match status" value="1"/>
</dbReference>
<feature type="region of interest" description="Disordered" evidence="17">
    <location>
        <begin position="781"/>
        <end position="812"/>
    </location>
</feature>
<comment type="similarity">
    <text evidence="5">Belongs to the TMTC family.</text>
</comment>
<comment type="function">
    <text evidence="1">Transfers mannosyl residues to the hydroxyl group of serine or threonine residues.</text>
</comment>
<feature type="transmembrane region" description="Helical" evidence="18">
    <location>
        <begin position="406"/>
        <end position="425"/>
    </location>
</feature>
<dbReference type="AlphaFoldDB" id="A0A1V9X0D8"/>
<keyword evidence="11" id="KW-0256">Endoplasmic reticulum</keyword>
<dbReference type="InterPro" id="IPR019734">
    <property type="entry name" value="TPR_rpt"/>
</dbReference>
<evidence type="ECO:0000256" key="17">
    <source>
        <dbReference type="SAM" id="MobiDB-lite"/>
    </source>
</evidence>
<reference evidence="21 22" key="1">
    <citation type="journal article" date="2017" name="Gigascience">
        <title>Draft genome of the honey bee ectoparasitic mite, Tropilaelaps mercedesae, is shaped by the parasitic life history.</title>
        <authorList>
            <person name="Dong X."/>
            <person name="Armstrong S.D."/>
            <person name="Xia D."/>
            <person name="Makepeace B.L."/>
            <person name="Darby A.C."/>
            <person name="Kadowaki T."/>
        </authorList>
    </citation>
    <scope>NUCLEOTIDE SEQUENCE [LARGE SCALE GENOMIC DNA]</scope>
    <source>
        <strain evidence="21">Wuxi-XJTLU</strain>
    </source>
</reference>
<evidence type="ECO:0000256" key="14">
    <source>
        <dbReference type="ARBA" id="ARBA00045085"/>
    </source>
</evidence>
<dbReference type="InParanoid" id="A0A1V9X0D8"/>
<evidence type="ECO:0000256" key="13">
    <source>
        <dbReference type="ARBA" id="ARBA00023136"/>
    </source>
</evidence>
<keyword evidence="19" id="KW-0732">Signal</keyword>
<feature type="signal peptide" evidence="19">
    <location>
        <begin position="1"/>
        <end position="21"/>
    </location>
</feature>
<evidence type="ECO:0000256" key="9">
    <source>
        <dbReference type="ARBA" id="ARBA00022737"/>
    </source>
</evidence>
<feature type="domain" description="DUF1736" evidence="20">
    <location>
        <begin position="220"/>
        <end position="290"/>
    </location>
</feature>
<comment type="pathway">
    <text evidence="4">Protein modification; protein glycosylation.</text>
</comment>
<proteinExistence type="inferred from homology"/>
<evidence type="ECO:0000313" key="22">
    <source>
        <dbReference type="Proteomes" id="UP000192247"/>
    </source>
</evidence>
<feature type="repeat" description="TPR" evidence="16">
    <location>
        <begin position="560"/>
        <end position="593"/>
    </location>
</feature>
<dbReference type="GO" id="GO:0004169">
    <property type="term" value="F:dolichyl-phosphate-mannose-protein mannosyltransferase activity"/>
    <property type="evidence" value="ECO:0007669"/>
    <property type="project" value="UniProtKB-EC"/>
</dbReference>
<name>A0A1V9X0D8_9ACAR</name>
<dbReference type="Proteomes" id="UP000192247">
    <property type="component" value="Unassembled WGS sequence"/>
</dbReference>
<evidence type="ECO:0000256" key="18">
    <source>
        <dbReference type="SAM" id="Phobius"/>
    </source>
</evidence>
<evidence type="ECO:0000256" key="4">
    <source>
        <dbReference type="ARBA" id="ARBA00004922"/>
    </source>
</evidence>
<evidence type="ECO:0000256" key="11">
    <source>
        <dbReference type="ARBA" id="ARBA00022824"/>
    </source>
</evidence>
<comment type="catalytic activity">
    <reaction evidence="14">
        <text>a di-trans,poly-cis-dolichyl beta-D-mannosyl phosphate + L-threonyl-[protein] = 3-O-(alpha-D-mannosyl)-L-threonyl-[protein] + a di-trans,poly-cis-dolichyl phosphate + H(+)</text>
        <dbReference type="Rhea" id="RHEA:53396"/>
        <dbReference type="Rhea" id="RHEA-COMP:11060"/>
        <dbReference type="Rhea" id="RHEA-COMP:13547"/>
        <dbReference type="Rhea" id="RHEA-COMP:19498"/>
        <dbReference type="Rhea" id="RHEA-COMP:19501"/>
        <dbReference type="ChEBI" id="CHEBI:15378"/>
        <dbReference type="ChEBI" id="CHEBI:30013"/>
        <dbReference type="ChEBI" id="CHEBI:57683"/>
        <dbReference type="ChEBI" id="CHEBI:58211"/>
        <dbReference type="ChEBI" id="CHEBI:137323"/>
        <dbReference type="EC" id="2.4.1.109"/>
    </reaction>
</comment>
<dbReference type="GO" id="GO:0005789">
    <property type="term" value="C:endoplasmic reticulum membrane"/>
    <property type="evidence" value="ECO:0007669"/>
    <property type="project" value="TreeGrafter"/>
</dbReference>
<protein>
    <recommendedName>
        <fullName evidence="6">dolichyl-phosphate-mannose--protein mannosyltransferase</fullName>
        <ecNumber evidence="6">2.4.1.109</ecNumber>
    </recommendedName>
</protein>
<comment type="catalytic activity">
    <reaction evidence="15">
        <text>a di-trans,poly-cis-dolichyl beta-D-mannosyl phosphate + L-seryl-[protein] = 3-O-(alpha-D-mannosyl)-L-seryl-[protein] + a di-trans,poly-cis-dolichyl phosphate + H(+)</text>
        <dbReference type="Rhea" id="RHEA:17377"/>
        <dbReference type="Rhea" id="RHEA-COMP:9863"/>
        <dbReference type="Rhea" id="RHEA-COMP:13546"/>
        <dbReference type="Rhea" id="RHEA-COMP:19498"/>
        <dbReference type="Rhea" id="RHEA-COMP:19501"/>
        <dbReference type="ChEBI" id="CHEBI:15378"/>
        <dbReference type="ChEBI" id="CHEBI:29999"/>
        <dbReference type="ChEBI" id="CHEBI:57683"/>
        <dbReference type="ChEBI" id="CHEBI:58211"/>
        <dbReference type="ChEBI" id="CHEBI:137321"/>
        <dbReference type="EC" id="2.4.1.109"/>
    </reaction>
</comment>
<keyword evidence="8 18" id="KW-0812">Transmembrane</keyword>
<feature type="repeat" description="TPR" evidence="16">
    <location>
        <begin position="448"/>
        <end position="481"/>
    </location>
</feature>
<evidence type="ECO:0000256" key="5">
    <source>
        <dbReference type="ARBA" id="ARBA00007882"/>
    </source>
</evidence>
<keyword evidence="12 18" id="KW-1133">Transmembrane helix</keyword>
<dbReference type="Pfam" id="PF08409">
    <property type="entry name" value="TMTC_DUF1736"/>
    <property type="match status" value="1"/>
</dbReference>
<feature type="transmembrane region" description="Helical" evidence="18">
    <location>
        <begin position="367"/>
        <end position="394"/>
    </location>
</feature>
<keyword evidence="10 16" id="KW-0802">TPR repeat</keyword>
<evidence type="ECO:0000259" key="20">
    <source>
        <dbReference type="Pfam" id="PF08409"/>
    </source>
</evidence>
<dbReference type="Pfam" id="PF14559">
    <property type="entry name" value="TPR_19"/>
    <property type="match status" value="1"/>
</dbReference>
<gene>
    <name evidence="21" type="ORF">BIW11_13878</name>
</gene>
<keyword evidence="7" id="KW-0808">Transferase</keyword>
<feature type="transmembrane region" description="Helical" evidence="18">
    <location>
        <begin position="342"/>
        <end position="361"/>
    </location>
</feature>
<dbReference type="PROSITE" id="PS50005">
    <property type="entry name" value="TPR"/>
    <property type="match status" value="3"/>
</dbReference>
<feature type="transmembrane region" description="Helical" evidence="18">
    <location>
        <begin position="280"/>
        <end position="298"/>
    </location>
</feature>
<evidence type="ECO:0000256" key="2">
    <source>
        <dbReference type="ARBA" id="ARBA00004141"/>
    </source>
</evidence>
<evidence type="ECO:0000256" key="1">
    <source>
        <dbReference type="ARBA" id="ARBA00003582"/>
    </source>
</evidence>
<evidence type="ECO:0000256" key="12">
    <source>
        <dbReference type="ARBA" id="ARBA00022989"/>
    </source>
</evidence>
<feature type="transmembrane region" description="Helical" evidence="18">
    <location>
        <begin position="200"/>
        <end position="217"/>
    </location>
</feature>
<dbReference type="PANTHER" id="PTHR44216">
    <property type="entry name" value="PROTEIN O-MANNOSYL-TRANSFERASE TMTC2"/>
    <property type="match status" value="1"/>
</dbReference>
<keyword evidence="9" id="KW-0677">Repeat</keyword>
<dbReference type="Gene3D" id="1.25.40.10">
    <property type="entry name" value="Tetratricopeptide repeat domain"/>
    <property type="match status" value="2"/>
</dbReference>
<dbReference type="STRING" id="418985.A0A1V9X0D8"/>
<evidence type="ECO:0000256" key="19">
    <source>
        <dbReference type="SAM" id="SignalP"/>
    </source>
</evidence>
<dbReference type="PANTHER" id="PTHR44216:SF3">
    <property type="entry name" value="PROTEIN O-MANNOSYL-TRANSFERASE TMTC2"/>
    <property type="match status" value="1"/>
</dbReference>
<sequence length="812" mass="91071">MKSWWLSHVLLCTLGTLLVYGRLLKAPLLYDDVVAVMKNPDVHQPASWALFENDFWGTPLKSNFSHQSYRPLAVLTFRLTGDVFRQRLLNAVLHLANTLAFTRLVRRLAGDRVSRAAAVLFCFHPLQTETVIQLVGRAELLCACFYLGCLSSSSYAIACVCTALAMLCKEHGVTGLAVKASLDVIGHFAGRRDQALWRKLLIATLATAGLLTARLAVSARAPTFHELDNPVRLVGFPLRQINFVYLAVFNVNLILHPHRQSCDYSFRSVPLIENLRDPRVLQVVMFAVIALAVVASSFKNSRDRPRVDSSSAYEAGVSLNNNNNNNNYMSCKSARVRRESILSTKAVLPLSALTMAVVPWVPASNLVFYVGFVIAERILYLPSMGVCFLVAIGYDKLRIALPERRSLLRNAFMTLVGLLLIKGGIRSEQWRSAVQLYGAAVRDYPENIKMWNNLGKAFEMEGDFHLALNCFERSVMVYDDVRAHWYKARLLAKLNKDVLARDVYQSKYPDVVATLRRRSGVRREDILFVVDYVRLLVKLDAFEEAESLLEETLTLAPGIAELYVVAGELFYQLDKKSLAEENYRQALEIDPRVVDVYYNLGVLLMERGATDQAAPMFRRCIELNPTHEASRINLNVLKTNTEDASMMSLYKDAMDAIREGSYTAAESLLHQILSRQPHHPSALYNLALLHTQLGQPPSSSLAFLDRLLADRPSHSKALLLKANIVHQQLHDTETAIKLYAQAYLVDKTLESPLEALCDLSPRTAFSLGGSCHRDVDVEILPQQRPSTGPVEDSQTNRHSDLPSFSRRPQTLV</sequence>
<evidence type="ECO:0000313" key="21">
    <source>
        <dbReference type="EMBL" id="OQR66866.1"/>
    </source>
</evidence>